<accession>A0A8X6U4Y1</accession>
<dbReference type="AlphaFoldDB" id="A0A8X6U4Y1"/>
<evidence type="ECO:0000313" key="3">
    <source>
        <dbReference type="Proteomes" id="UP000887013"/>
    </source>
</evidence>
<feature type="region of interest" description="Disordered" evidence="1">
    <location>
        <begin position="1"/>
        <end position="20"/>
    </location>
</feature>
<reference evidence="2" key="1">
    <citation type="submission" date="2020-08" db="EMBL/GenBank/DDBJ databases">
        <title>Multicomponent nature underlies the extraordinary mechanical properties of spider dragline silk.</title>
        <authorList>
            <person name="Kono N."/>
            <person name="Nakamura H."/>
            <person name="Mori M."/>
            <person name="Yoshida Y."/>
            <person name="Ohtoshi R."/>
            <person name="Malay A.D."/>
            <person name="Moran D.A.P."/>
            <person name="Tomita M."/>
            <person name="Numata K."/>
            <person name="Arakawa K."/>
        </authorList>
    </citation>
    <scope>NUCLEOTIDE SEQUENCE</scope>
</reference>
<evidence type="ECO:0000313" key="2">
    <source>
        <dbReference type="EMBL" id="GFT78780.1"/>
    </source>
</evidence>
<name>A0A8X6U4Y1_NEPPI</name>
<keyword evidence="3" id="KW-1185">Reference proteome</keyword>
<gene>
    <name evidence="2" type="ORF">NPIL_563981</name>
</gene>
<sequence length="112" mass="13125">MRGHLAGSRANSDFPTHKTIPVPEISCSKIQREKEKKMTSPRIQWRHLYRGINRVKEKEFRDSRRRQIDIRFPWGNQCVTPTLKKCDASFEMGAKVEFCRLKSPSPHLISCQ</sequence>
<dbReference type="Proteomes" id="UP000887013">
    <property type="component" value="Unassembled WGS sequence"/>
</dbReference>
<comment type="caution">
    <text evidence="2">The sequence shown here is derived from an EMBL/GenBank/DDBJ whole genome shotgun (WGS) entry which is preliminary data.</text>
</comment>
<proteinExistence type="predicted"/>
<dbReference type="EMBL" id="BMAW01022663">
    <property type="protein sequence ID" value="GFT78780.1"/>
    <property type="molecule type" value="Genomic_DNA"/>
</dbReference>
<organism evidence="2 3">
    <name type="scientific">Nephila pilipes</name>
    <name type="common">Giant wood spider</name>
    <name type="synonym">Nephila maculata</name>
    <dbReference type="NCBI Taxonomy" id="299642"/>
    <lineage>
        <taxon>Eukaryota</taxon>
        <taxon>Metazoa</taxon>
        <taxon>Ecdysozoa</taxon>
        <taxon>Arthropoda</taxon>
        <taxon>Chelicerata</taxon>
        <taxon>Arachnida</taxon>
        <taxon>Araneae</taxon>
        <taxon>Araneomorphae</taxon>
        <taxon>Entelegynae</taxon>
        <taxon>Araneoidea</taxon>
        <taxon>Nephilidae</taxon>
        <taxon>Nephila</taxon>
    </lineage>
</organism>
<protein>
    <submittedName>
        <fullName evidence="2">Uncharacterized protein</fullName>
    </submittedName>
</protein>
<evidence type="ECO:0000256" key="1">
    <source>
        <dbReference type="SAM" id="MobiDB-lite"/>
    </source>
</evidence>